<evidence type="ECO:0000313" key="3">
    <source>
        <dbReference type="Proteomes" id="UP000887116"/>
    </source>
</evidence>
<dbReference type="PANTHER" id="PTHR12994:SF17">
    <property type="entry name" value="LD30995P"/>
    <property type="match status" value="1"/>
</dbReference>
<dbReference type="Pfam" id="PF03577">
    <property type="entry name" value="Peptidase_C69"/>
    <property type="match status" value="1"/>
</dbReference>
<dbReference type="GO" id="GO:0070004">
    <property type="term" value="F:cysteine-type exopeptidase activity"/>
    <property type="evidence" value="ECO:0007669"/>
    <property type="project" value="InterPro"/>
</dbReference>
<dbReference type="OrthoDB" id="5175656at2759"/>
<evidence type="ECO:0000256" key="1">
    <source>
        <dbReference type="ARBA" id="ARBA00005705"/>
    </source>
</evidence>
<protein>
    <submittedName>
        <fullName evidence="2">Secernin-2</fullName>
    </submittedName>
</protein>
<name>A0A8X6GCL9_TRICU</name>
<proteinExistence type="inferred from homology"/>
<dbReference type="PANTHER" id="PTHR12994">
    <property type="entry name" value="SECERNIN"/>
    <property type="match status" value="1"/>
</dbReference>
<dbReference type="GO" id="GO:0006508">
    <property type="term" value="P:proteolysis"/>
    <property type="evidence" value="ECO:0007669"/>
    <property type="project" value="InterPro"/>
</dbReference>
<comment type="caution">
    <text evidence="2">The sequence shown here is derived from an EMBL/GenBank/DDBJ whole genome shotgun (WGS) entry which is preliminary data.</text>
</comment>
<sequence length="410" mass="46451">MSKSLRIPPQSCDTFAVLPPNTLNDCIIFGKNSDRPSDEVQEVIYVPATDHPQSSMVRCTYIDVNQVPHTYSVVLSKPSWMWGAEMGANEHGVCIGNEAVWTKIMDSSDNEKKLLGMDLLRLALERSKTAVEALKVITCLIGEYGMGGNCSDTLPNFTYHNSFLIADPSELWILECAGTIWAAERVREGVRNISNELSIRTKIDRKCDHLETFAEDKGLWDPKTPLDFKKIFDTDEFDGPRYEEGRNLLSLFSEGGQFKVTDMFKVLRDHPSGICMSTGSFVTTGSQVSILRKPESGLPSIHWFTATPDPACSIYKPFIFTENIRFPDSVVSPELIMSSLDRRYHLYKLHEKYRMKRANCIALKDKLQKVETKYVNLAEDISQNFVLKMEEASKLFYDAVEEESSLYSDI</sequence>
<accession>A0A8X6GCL9</accession>
<dbReference type="Gene3D" id="3.60.60.10">
    <property type="entry name" value="Penicillin V Acylase, Chain A"/>
    <property type="match status" value="1"/>
</dbReference>
<dbReference type="GO" id="GO:0016805">
    <property type="term" value="F:dipeptidase activity"/>
    <property type="evidence" value="ECO:0007669"/>
    <property type="project" value="InterPro"/>
</dbReference>
<dbReference type="EMBL" id="BMAO01035000">
    <property type="protein sequence ID" value="GFR00449.1"/>
    <property type="molecule type" value="Genomic_DNA"/>
</dbReference>
<keyword evidence="3" id="KW-1185">Reference proteome</keyword>
<reference evidence="2" key="1">
    <citation type="submission" date="2020-07" db="EMBL/GenBank/DDBJ databases">
        <title>Multicomponent nature underlies the extraordinary mechanical properties of spider dragline silk.</title>
        <authorList>
            <person name="Kono N."/>
            <person name="Nakamura H."/>
            <person name="Mori M."/>
            <person name="Yoshida Y."/>
            <person name="Ohtoshi R."/>
            <person name="Malay A.D."/>
            <person name="Moran D.A.P."/>
            <person name="Tomita M."/>
            <person name="Numata K."/>
            <person name="Arakawa K."/>
        </authorList>
    </citation>
    <scope>NUCLEOTIDE SEQUENCE</scope>
</reference>
<organism evidence="2 3">
    <name type="scientific">Trichonephila clavata</name>
    <name type="common">Joro spider</name>
    <name type="synonym">Nephila clavata</name>
    <dbReference type="NCBI Taxonomy" id="2740835"/>
    <lineage>
        <taxon>Eukaryota</taxon>
        <taxon>Metazoa</taxon>
        <taxon>Ecdysozoa</taxon>
        <taxon>Arthropoda</taxon>
        <taxon>Chelicerata</taxon>
        <taxon>Arachnida</taxon>
        <taxon>Araneae</taxon>
        <taxon>Araneomorphae</taxon>
        <taxon>Entelegynae</taxon>
        <taxon>Araneoidea</taxon>
        <taxon>Nephilidae</taxon>
        <taxon>Trichonephila</taxon>
    </lineage>
</organism>
<dbReference type="AlphaFoldDB" id="A0A8X6GCL9"/>
<comment type="similarity">
    <text evidence="1">Belongs to the peptidase C69 family. Secernin subfamily.</text>
</comment>
<dbReference type="Proteomes" id="UP000887116">
    <property type="component" value="Unassembled WGS sequence"/>
</dbReference>
<dbReference type="InterPro" id="IPR005322">
    <property type="entry name" value="Peptidase_C69"/>
</dbReference>
<gene>
    <name evidence="2" type="primary">scrn2</name>
    <name evidence="2" type="ORF">TNCT_532701</name>
</gene>
<evidence type="ECO:0000313" key="2">
    <source>
        <dbReference type="EMBL" id="GFR00449.1"/>
    </source>
</evidence>